<proteinExistence type="predicted"/>
<reference evidence="2" key="1">
    <citation type="submission" date="2018-05" db="EMBL/GenBank/DDBJ databases">
        <authorList>
            <person name="Lanie J.A."/>
            <person name="Ng W.-L."/>
            <person name="Kazmierczak K.M."/>
            <person name="Andrzejewski T.M."/>
            <person name="Davidsen T.M."/>
            <person name="Wayne K.J."/>
            <person name="Tettelin H."/>
            <person name="Glass J.I."/>
            <person name="Rusch D."/>
            <person name="Podicherti R."/>
            <person name="Tsui H.-C.T."/>
            <person name="Winkler M.E."/>
        </authorList>
    </citation>
    <scope>NUCLEOTIDE SEQUENCE</scope>
</reference>
<feature type="domain" description="HNH" evidence="1">
    <location>
        <begin position="110"/>
        <end position="144"/>
    </location>
</feature>
<organism evidence="2">
    <name type="scientific">marine metagenome</name>
    <dbReference type="NCBI Taxonomy" id="408172"/>
    <lineage>
        <taxon>unclassified sequences</taxon>
        <taxon>metagenomes</taxon>
        <taxon>ecological metagenomes</taxon>
    </lineage>
</organism>
<dbReference type="AlphaFoldDB" id="A0A382YPX0"/>
<name>A0A382YPX0_9ZZZZ</name>
<evidence type="ECO:0000259" key="1">
    <source>
        <dbReference type="Pfam" id="PF01844"/>
    </source>
</evidence>
<evidence type="ECO:0000313" key="2">
    <source>
        <dbReference type="EMBL" id="SVD85091.1"/>
    </source>
</evidence>
<dbReference type="GO" id="GO:0003676">
    <property type="term" value="F:nucleic acid binding"/>
    <property type="evidence" value="ECO:0007669"/>
    <property type="project" value="InterPro"/>
</dbReference>
<dbReference type="Gene3D" id="1.10.30.50">
    <property type="match status" value="1"/>
</dbReference>
<gene>
    <name evidence="2" type="ORF">METZ01_LOCUS437945</name>
</gene>
<feature type="non-terminal residue" evidence="2">
    <location>
        <position position="144"/>
    </location>
</feature>
<dbReference type="InterPro" id="IPR002711">
    <property type="entry name" value="HNH"/>
</dbReference>
<dbReference type="CDD" id="cd00085">
    <property type="entry name" value="HNHc"/>
    <property type="match status" value="1"/>
</dbReference>
<dbReference type="GO" id="GO:0004519">
    <property type="term" value="F:endonuclease activity"/>
    <property type="evidence" value="ECO:0007669"/>
    <property type="project" value="InterPro"/>
</dbReference>
<dbReference type="Pfam" id="PF01844">
    <property type="entry name" value="HNH"/>
    <property type="match status" value="1"/>
</dbReference>
<feature type="non-terminal residue" evidence="2">
    <location>
        <position position="1"/>
    </location>
</feature>
<dbReference type="GO" id="GO:0008270">
    <property type="term" value="F:zinc ion binding"/>
    <property type="evidence" value="ECO:0007669"/>
    <property type="project" value="InterPro"/>
</dbReference>
<protein>
    <recommendedName>
        <fullName evidence="1">HNH domain-containing protein</fullName>
    </recommendedName>
</protein>
<dbReference type="InterPro" id="IPR003615">
    <property type="entry name" value="HNH_nuc"/>
</dbReference>
<dbReference type="EMBL" id="UINC01177444">
    <property type="protein sequence ID" value="SVD85091.1"/>
    <property type="molecule type" value="Genomic_DNA"/>
</dbReference>
<sequence length="144" mass="16365">MKDYTPTLKKKCKNCGKVITVRRSDHNRGFALFCSRSCGAYHNNTKRKDLDLTCAICDSSFKSKCSHAKYCSASCRRHGYISRAKKDRDKGKYRYHLSKKIRDKYGVLACFICGWQEATCDVHHIVPRAKGGTDEEGNMTVVCP</sequence>
<accession>A0A382YPX0</accession>